<dbReference type="AlphaFoldDB" id="A0A1B2ABL5"/>
<evidence type="ECO:0000256" key="1">
    <source>
        <dbReference type="ARBA" id="ARBA00007261"/>
    </source>
</evidence>
<dbReference type="Proteomes" id="UP000092932">
    <property type="component" value="Chromosome"/>
</dbReference>
<dbReference type="PANTHER" id="PTHR11851">
    <property type="entry name" value="METALLOPROTEASE"/>
    <property type="match status" value="1"/>
</dbReference>
<evidence type="ECO:0000259" key="4">
    <source>
        <dbReference type="Pfam" id="PF05193"/>
    </source>
</evidence>
<keyword evidence="2" id="KW-0645">Protease</keyword>
<dbReference type="OrthoDB" id="9811314at2"/>
<dbReference type="InterPro" id="IPR011249">
    <property type="entry name" value="Metalloenz_LuxS/M16"/>
</dbReference>
<dbReference type="Pfam" id="PF05193">
    <property type="entry name" value="Peptidase_M16_C"/>
    <property type="match status" value="2"/>
</dbReference>
<sequence length="916" mass="97045">MPAWEITSSDLPADPAVRFGTLPSGMRYAIKHHENPKAAAAIRMAFDVGKREEADGEINAAHFVEYMAFNGSTNIPEGELIKRLERLGLAFGADSNAETDIEHTTYKLDLPNLNPETVDAGFTVMREIASELTIAQAAVDRERGILVSEYNQRNTPPLRRLLDLLQKGIPGSRFGPQLVGDPDSIRAISAEGLRAYYNGYYRPERATLVVVGDVDVDAMEAEIKKRFSGRKGTGEARENYLPTIAVPAQPVVATFSDPSIAELIQFDRVTPARTATNTVADVRRDYLEAIANQALANRFNALARQDGSPIIGGQAMAQDLGRSAQVATLLVIAKDGEWKAATTIGEQQLRRARQYGFTASEITEIKANILANLKNAAEQADGRKSSAIADALTRASLSDQVPLAPETALAAYQAISDSIDAAAVSAAFAGLWDGGPTLVHVSTKTVVEGGNPAIAAALTESAKVAVTAPVEEVTKAFAYETFGPAGKVVADTTIADLGIRTVRFANGVQLNMKKTDFVPGQVLWRAEIGSGARVFPQGKPGLDIAAGIMTQSDGLGQHDPEELRRILAGRKASTGLSVEGDAIVSAGSSTREDIGLQLKLIAAQITDPAWRATTGAQWAGVAPVLAKNILGNPTQRFGSALSTVLASGDDRVGLGDPAALPAITMDDVRAALTPQLSKGGIEIGLVGDIDEAAMIAAVASTLGALSARGEPGAASAPVSPLVFPADRAVRTIPHNGAADQGLIGVAWSTEDGKDHKDTLERELLAAVMQLRLTDVLREELGASYTPQALSSASLTFDDYGFLVAFAPAEPASMDTVAAAVKRIAAGLIAAPPSEDEILRARQPIVQRWDRQLRENSGWSSLVTEAQSRPELLDRRRQRADVMNAITAKDLQAAAQRYLDPAKALEVRALPQPAAGQ</sequence>
<keyword evidence="2" id="KW-0378">Hydrolase</keyword>
<dbReference type="RefSeq" id="WP_067677012.1">
    <property type="nucleotide sequence ID" value="NZ_CP016591.1"/>
</dbReference>
<evidence type="ECO:0000313" key="5">
    <source>
        <dbReference type="EMBL" id="ANY19527.1"/>
    </source>
</evidence>
<feature type="domain" description="Peptidase M16 C-terminal" evidence="4">
    <location>
        <begin position="663"/>
        <end position="842"/>
    </location>
</feature>
<dbReference type="PANTHER" id="PTHR11851:SF49">
    <property type="entry name" value="MITOCHONDRIAL-PROCESSING PEPTIDASE SUBUNIT ALPHA"/>
    <property type="match status" value="1"/>
</dbReference>
<dbReference type="PATRIC" id="fig|692370.5.peg.1017"/>
<organism evidence="5 6">
    <name type="scientific">Tsuneonella dongtanensis</name>
    <dbReference type="NCBI Taxonomy" id="692370"/>
    <lineage>
        <taxon>Bacteria</taxon>
        <taxon>Pseudomonadati</taxon>
        <taxon>Pseudomonadota</taxon>
        <taxon>Alphaproteobacteria</taxon>
        <taxon>Sphingomonadales</taxon>
        <taxon>Erythrobacteraceae</taxon>
        <taxon>Tsuneonella</taxon>
    </lineage>
</organism>
<feature type="domain" description="Peptidase M16 C-terminal" evidence="4">
    <location>
        <begin position="188"/>
        <end position="367"/>
    </location>
</feature>
<proteinExistence type="inferred from homology"/>
<reference evidence="5 6" key="1">
    <citation type="submission" date="2016-07" db="EMBL/GenBank/DDBJ databases">
        <title>Complete genome sequence of Altererythrobacter dongtanensis KCTC 22672, a type strain with esterase isolated from tidal flat.</title>
        <authorList>
            <person name="Cheng H."/>
            <person name="Wu Y.-H."/>
            <person name="Zhou P."/>
            <person name="Huo Y.-Y."/>
            <person name="Wang C.-S."/>
            <person name="Xu X.-W."/>
        </authorList>
    </citation>
    <scope>NUCLEOTIDE SEQUENCE [LARGE SCALE GENOMIC DNA]</scope>
    <source>
        <strain evidence="5 6">KCTC 22672</strain>
    </source>
</reference>
<dbReference type="KEGG" id="ado:A6F68_01003"/>
<keyword evidence="6" id="KW-1185">Reference proteome</keyword>
<dbReference type="STRING" id="692370.A6F68_01003"/>
<feature type="domain" description="Peptidase M16 N-terminal" evidence="3">
    <location>
        <begin position="32"/>
        <end position="164"/>
    </location>
</feature>
<dbReference type="InterPro" id="IPR050361">
    <property type="entry name" value="MPP/UQCRC_Complex"/>
</dbReference>
<gene>
    <name evidence="5" type="ORF">A6F68_01003</name>
</gene>
<evidence type="ECO:0000313" key="6">
    <source>
        <dbReference type="Proteomes" id="UP000092932"/>
    </source>
</evidence>
<dbReference type="GO" id="GO:0008237">
    <property type="term" value="F:metallopeptidase activity"/>
    <property type="evidence" value="ECO:0007669"/>
    <property type="project" value="UniProtKB-KW"/>
</dbReference>
<dbReference type="Pfam" id="PF00675">
    <property type="entry name" value="Peptidase_M16"/>
    <property type="match status" value="1"/>
</dbReference>
<evidence type="ECO:0000259" key="3">
    <source>
        <dbReference type="Pfam" id="PF00675"/>
    </source>
</evidence>
<dbReference type="Gene3D" id="3.30.830.10">
    <property type="entry name" value="Metalloenzyme, LuxS/M16 peptidase-like"/>
    <property type="match status" value="4"/>
</dbReference>
<dbReference type="EMBL" id="CP016591">
    <property type="protein sequence ID" value="ANY19527.1"/>
    <property type="molecule type" value="Genomic_DNA"/>
</dbReference>
<dbReference type="InterPro" id="IPR011765">
    <property type="entry name" value="Pept_M16_N"/>
</dbReference>
<comment type="similarity">
    <text evidence="1">Belongs to the peptidase M16 family.</text>
</comment>
<dbReference type="GO" id="GO:0046872">
    <property type="term" value="F:metal ion binding"/>
    <property type="evidence" value="ECO:0007669"/>
    <property type="project" value="InterPro"/>
</dbReference>
<name>A0A1B2ABL5_9SPHN</name>
<evidence type="ECO:0000256" key="2">
    <source>
        <dbReference type="ARBA" id="ARBA00023049"/>
    </source>
</evidence>
<dbReference type="InterPro" id="IPR007863">
    <property type="entry name" value="Peptidase_M16_C"/>
</dbReference>
<protein>
    <submittedName>
        <fullName evidence="5">Peptidase M16 inactive domain protein</fullName>
    </submittedName>
</protein>
<accession>A0A1B2ABL5</accession>
<dbReference type="SUPFAM" id="SSF63411">
    <property type="entry name" value="LuxS/MPP-like metallohydrolase"/>
    <property type="match status" value="3"/>
</dbReference>
<keyword evidence="2" id="KW-0482">Metalloprotease</keyword>